<keyword evidence="2" id="KW-0560">Oxidoreductase</keyword>
<dbReference type="Gene3D" id="3.40.50.720">
    <property type="entry name" value="NAD(P)-binding Rossmann-like Domain"/>
    <property type="match status" value="1"/>
</dbReference>
<dbReference type="Proteomes" id="UP000199421">
    <property type="component" value="Unassembled WGS sequence"/>
</dbReference>
<dbReference type="PRINTS" id="PR00081">
    <property type="entry name" value="GDHRDH"/>
</dbReference>
<proteinExistence type="inferred from homology"/>
<gene>
    <name evidence="3" type="ORF">SAMN05661044_01837</name>
</gene>
<dbReference type="CDD" id="cd05233">
    <property type="entry name" value="SDR_c"/>
    <property type="match status" value="1"/>
</dbReference>
<sequence>MKKQGSGVILSITATPGGMCYPNVGGFGPACNAIEGFSKNLAAELGLNGIRVITIRSAGSPDSRPFQEALDQNKEMADTFIQKLVEDTMLNKLPSTKDIANIAAFLASSHASAITGVTVDATSGTTSGLNANKTPIAFI</sequence>
<keyword evidence="4" id="KW-1185">Reference proteome</keyword>
<dbReference type="AlphaFoldDB" id="A0A1H7M2H4"/>
<comment type="similarity">
    <text evidence="1">Belongs to the short-chain dehydrogenases/reductases (SDR) family.</text>
</comment>
<evidence type="ECO:0000256" key="1">
    <source>
        <dbReference type="ARBA" id="ARBA00006484"/>
    </source>
</evidence>
<dbReference type="STRING" id="407022.SAMN05661044_01837"/>
<dbReference type="GO" id="GO:0016491">
    <property type="term" value="F:oxidoreductase activity"/>
    <property type="evidence" value="ECO:0007669"/>
    <property type="project" value="UniProtKB-KW"/>
</dbReference>
<dbReference type="InterPro" id="IPR002347">
    <property type="entry name" value="SDR_fam"/>
</dbReference>
<organism evidence="3 4">
    <name type="scientific">Olivibacter domesticus</name>
    <name type="common">Pseudosphingobacterium domesticum</name>
    <dbReference type="NCBI Taxonomy" id="407022"/>
    <lineage>
        <taxon>Bacteria</taxon>
        <taxon>Pseudomonadati</taxon>
        <taxon>Bacteroidota</taxon>
        <taxon>Sphingobacteriia</taxon>
        <taxon>Sphingobacteriales</taxon>
        <taxon>Sphingobacteriaceae</taxon>
        <taxon>Olivibacter</taxon>
    </lineage>
</organism>
<evidence type="ECO:0000313" key="4">
    <source>
        <dbReference type="Proteomes" id="UP000199421"/>
    </source>
</evidence>
<protein>
    <submittedName>
        <fullName evidence="3">Enoyl-(Acyl carrier protein) reductase</fullName>
    </submittedName>
</protein>
<evidence type="ECO:0000313" key="3">
    <source>
        <dbReference type="EMBL" id="SEL05198.1"/>
    </source>
</evidence>
<dbReference type="Pfam" id="PF13561">
    <property type="entry name" value="adh_short_C2"/>
    <property type="match status" value="1"/>
</dbReference>
<evidence type="ECO:0000256" key="2">
    <source>
        <dbReference type="ARBA" id="ARBA00023002"/>
    </source>
</evidence>
<dbReference type="PANTHER" id="PTHR24321:SF8">
    <property type="entry name" value="ESTRADIOL 17-BETA-DEHYDROGENASE 8-RELATED"/>
    <property type="match status" value="1"/>
</dbReference>
<dbReference type="EMBL" id="FOAF01000001">
    <property type="protein sequence ID" value="SEL05198.1"/>
    <property type="molecule type" value="Genomic_DNA"/>
</dbReference>
<name>A0A1H7M2H4_OLID1</name>
<accession>A0A1H7M2H4</accession>
<reference evidence="4" key="1">
    <citation type="submission" date="2016-10" db="EMBL/GenBank/DDBJ databases">
        <authorList>
            <person name="Varghese N."/>
            <person name="Submissions S."/>
        </authorList>
    </citation>
    <scope>NUCLEOTIDE SEQUENCE [LARGE SCALE GENOMIC DNA]</scope>
    <source>
        <strain evidence="4">DSM 18733</strain>
    </source>
</reference>
<dbReference type="PANTHER" id="PTHR24321">
    <property type="entry name" value="DEHYDROGENASES, SHORT CHAIN"/>
    <property type="match status" value="1"/>
</dbReference>
<dbReference type="SUPFAM" id="SSF51735">
    <property type="entry name" value="NAD(P)-binding Rossmann-fold domains"/>
    <property type="match status" value="1"/>
</dbReference>
<dbReference type="InterPro" id="IPR036291">
    <property type="entry name" value="NAD(P)-bd_dom_sf"/>
</dbReference>